<evidence type="ECO:0000313" key="2">
    <source>
        <dbReference type="Proteomes" id="UP001227543"/>
    </source>
</evidence>
<comment type="caution">
    <text evidence="1">The sequence shown here is derived from an EMBL/GenBank/DDBJ whole genome shotgun (WGS) entry which is preliminary data.</text>
</comment>
<dbReference type="Proteomes" id="UP001227543">
    <property type="component" value="Unassembled WGS sequence"/>
</dbReference>
<gene>
    <name evidence="1" type="ORF">CTAM01_01636</name>
</gene>
<proteinExistence type="predicted"/>
<evidence type="ECO:0000313" key="1">
    <source>
        <dbReference type="EMBL" id="KAK1511063.1"/>
    </source>
</evidence>
<keyword evidence="2" id="KW-1185">Reference proteome</keyword>
<accession>A0ABQ9RSZ6</accession>
<reference evidence="1 2" key="1">
    <citation type="submission" date="2016-10" db="EMBL/GenBank/DDBJ databases">
        <title>The genome sequence of Colletotrichum fioriniae PJ7.</title>
        <authorList>
            <person name="Baroncelli R."/>
        </authorList>
    </citation>
    <scope>NUCLEOTIDE SEQUENCE [LARGE SCALE GENOMIC DNA]</scope>
    <source>
        <strain evidence="1 2">Tom-12</strain>
    </source>
</reference>
<organism evidence="1 2">
    <name type="scientific">Colletotrichum tamarilloi</name>
    <dbReference type="NCBI Taxonomy" id="1209934"/>
    <lineage>
        <taxon>Eukaryota</taxon>
        <taxon>Fungi</taxon>
        <taxon>Dikarya</taxon>
        <taxon>Ascomycota</taxon>
        <taxon>Pezizomycotina</taxon>
        <taxon>Sordariomycetes</taxon>
        <taxon>Hypocreomycetidae</taxon>
        <taxon>Glomerellales</taxon>
        <taxon>Glomerellaceae</taxon>
        <taxon>Colletotrichum</taxon>
        <taxon>Colletotrichum acutatum species complex</taxon>
    </lineage>
</organism>
<dbReference type="RefSeq" id="XP_060388139.1">
    <property type="nucleotide sequence ID" value="XM_060517678.1"/>
</dbReference>
<dbReference type="EMBL" id="MLFU01000003">
    <property type="protein sequence ID" value="KAK1511063.1"/>
    <property type="molecule type" value="Genomic_DNA"/>
</dbReference>
<dbReference type="GeneID" id="85401916"/>
<name>A0ABQ9RSZ6_9PEZI</name>
<sequence>MSTGDKKAACLTQRCPSTSLPLSGWAPSSNTVWSAGFICRGVLPDQGTKSLQKELTGQLDAVAIVANVGTPKKWRSTFRGCGIRLGDITGAVDSRAGTDARIRHIDAGLAIMATMDGPEVYRVRAISRRLRRLLRDPPGNDNTHIKEQIMLDLAAHAGWHQEVLCALEWVKLAL</sequence>
<protein>
    <submittedName>
        <fullName evidence="1">Uncharacterized protein</fullName>
    </submittedName>
</protein>